<reference evidence="2" key="1">
    <citation type="journal article" date="2014" name="Front. Microbiol.">
        <title>High frequency of phylogenetically diverse reductive dehalogenase-homologous genes in deep subseafloor sedimentary metagenomes.</title>
        <authorList>
            <person name="Kawai M."/>
            <person name="Futagami T."/>
            <person name="Toyoda A."/>
            <person name="Takaki Y."/>
            <person name="Nishi S."/>
            <person name="Hori S."/>
            <person name="Arai W."/>
            <person name="Tsubouchi T."/>
            <person name="Morono Y."/>
            <person name="Uchiyama I."/>
            <person name="Ito T."/>
            <person name="Fujiyama A."/>
            <person name="Inagaki F."/>
            <person name="Takami H."/>
        </authorList>
    </citation>
    <scope>NUCLEOTIDE SEQUENCE</scope>
    <source>
        <strain evidence="2">Expedition CK06-06</strain>
    </source>
</reference>
<evidence type="ECO:0000313" key="2">
    <source>
        <dbReference type="EMBL" id="GAG90115.1"/>
    </source>
</evidence>
<comment type="caution">
    <text evidence="2">The sequence shown here is derived from an EMBL/GenBank/DDBJ whole genome shotgun (WGS) entry which is preliminary data.</text>
</comment>
<keyword evidence="1" id="KW-0812">Transmembrane</keyword>
<dbReference type="EMBL" id="BART01028307">
    <property type="protein sequence ID" value="GAG90115.1"/>
    <property type="molecule type" value="Genomic_DNA"/>
</dbReference>
<feature type="transmembrane region" description="Helical" evidence="1">
    <location>
        <begin position="178"/>
        <end position="196"/>
    </location>
</feature>
<name>X1B4Y4_9ZZZZ</name>
<gene>
    <name evidence="2" type="ORF">S01H4_49952</name>
</gene>
<keyword evidence="1" id="KW-1133">Transmembrane helix</keyword>
<proteinExistence type="predicted"/>
<organism evidence="2">
    <name type="scientific">marine sediment metagenome</name>
    <dbReference type="NCBI Taxonomy" id="412755"/>
    <lineage>
        <taxon>unclassified sequences</taxon>
        <taxon>metagenomes</taxon>
        <taxon>ecological metagenomes</taxon>
    </lineage>
</organism>
<feature type="non-terminal residue" evidence="2">
    <location>
        <position position="202"/>
    </location>
</feature>
<dbReference type="AlphaFoldDB" id="X1B4Y4"/>
<sequence>MSEVWRRKSYYEPRVLIDTSRVLTPHFDDALVCLTGAELEMLRNLTQYLHRRATFAASYQETYYYAPTEAEWDDIQAIVANLEEKLMGCTELAQLMADMLTAMQCTCNALQDIANISPVITPLVEDWLDDGTLIPTDIYHPDTAVSAKRCAIAQLTYAQLWDVLTIYLQPFQETSADVMFGVILAGFVVSIGTAGLKGEFRP</sequence>
<keyword evidence="1" id="KW-0472">Membrane</keyword>
<accession>X1B4Y4</accession>
<protein>
    <submittedName>
        <fullName evidence="2">Uncharacterized protein</fullName>
    </submittedName>
</protein>
<evidence type="ECO:0000256" key="1">
    <source>
        <dbReference type="SAM" id="Phobius"/>
    </source>
</evidence>